<evidence type="ECO:0000313" key="5">
    <source>
        <dbReference type="Proteomes" id="UP000779900"/>
    </source>
</evidence>
<protein>
    <recommendedName>
        <fullName evidence="6">Tail specific protease domain-containing protein</fullName>
    </recommendedName>
</protein>
<dbReference type="AlphaFoldDB" id="A0A938BT80"/>
<sequence length="599" mass="65621">MRRTFVLAAATAALVSAALWAEPIDRLSEPLPAAIPDWLDAPTLGSSPPPHWIPKQTGHYDSTDWRRVIDSTWGSGLPVDEKLAIFDMFWDTVDAKYACFHNLDVNWDSLRTVYRSEIEDTVSRGRFAAIMNHLGWALRDAHTYVRDWDVNYYAQLLPGVPLWVIGGWGDVSHFGAGLTPLPDSSLLVYRVVPDHPLGLERSDVVLGYDGRRWTEVLRELKEAELPMHVNYIYGSCSTAVTHALLNAAGENWHLFDTIDIVKYTSGDTVHLPTSLLADDTMHLFATEQLDIPGVTMPSSDSNPSVTFGVVSGRLIGYIYGWRWWTATVSTEFYNAINALLRISGLKGIVIDFRYNEGGGFFKSNRGLALLFKDSTPTICFSARNSPGNHFSMAIYDPGDANVIPGNGIGFDKPIAVLVGPAAVSSGDHVAYRMTFHPRVRTFGRSISTTFNSPTGLDIDSGWGASYAVGEASPVSDPTYFLTRREFPVDVPVWHTRSAVARGEDTVVTVAMAWIDSVAGVAESPKPQAASYALEPTIVRGVLFLPKSASSSSSTSCLLDISGRKVMVLEPGANDVSRLSPGVYFIRGPRTEVCKIALTR</sequence>
<evidence type="ECO:0000259" key="3">
    <source>
        <dbReference type="Pfam" id="PF14684"/>
    </source>
</evidence>
<dbReference type="Gene3D" id="3.30.750.44">
    <property type="match status" value="1"/>
</dbReference>
<name>A0A938BT80_UNCW3</name>
<dbReference type="Pfam" id="PF14684">
    <property type="entry name" value="Tricorn_C1"/>
    <property type="match status" value="1"/>
</dbReference>
<dbReference type="InterPro" id="IPR005151">
    <property type="entry name" value="Tail-specific_protease"/>
</dbReference>
<dbReference type="InterPro" id="IPR029045">
    <property type="entry name" value="ClpP/crotonase-like_dom_sf"/>
</dbReference>
<evidence type="ECO:0008006" key="6">
    <source>
        <dbReference type="Google" id="ProtNLM"/>
    </source>
</evidence>
<evidence type="ECO:0000259" key="2">
    <source>
        <dbReference type="Pfam" id="PF03572"/>
    </source>
</evidence>
<evidence type="ECO:0000313" key="4">
    <source>
        <dbReference type="EMBL" id="MBM3330673.1"/>
    </source>
</evidence>
<dbReference type="InterPro" id="IPR028204">
    <property type="entry name" value="Tricorn_C1"/>
</dbReference>
<accession>A0A938BT80</accession>
<gene>
    <name evidence="4" type="ORF">FJY68_02325</name>
</gene>
<comment type="caution">
    <text evidence="4">The sequence shown here is derived from an EMBL/GenBank/DDBJ whole genome shotgun (WGS) entry which is preliminary data.</text>
</comment>
<dbReference type="EMBL" id="VGIR01000008">
    <property type="protein sequence ID" value="MBM3330673.1"/>
    <property type="molecule type" value="Genomic_DNA"/>
</dbReference>
<feature type="domain" description="Tail specific protease" evidence="2">
    <location>
        <begin position="315"/>
        <end position="468"/>
    </location>
</feature>
<dbReference type="GO" id="GO:0006508">
    <property type="term" value="P:proteolysis"/>
    <property type="evidence" value="ECO:0007669"/>
    <property type="project" value="InterPro"/>
</dbReference>
<dbReference type="GO" id="GO:0008236">
    <property type="term" value="F:serine-type peptidase activity"/>
    <property type="evidence" value="ECO:0007669"/>
    <property type="project" value="InterPro"/>
</dbReference>
<dbReference type="Gene3D" id="3.90.226.10">
    <property type="entry name" value="2-enoyl-CoA Hydratase, Chain A, domain 1"/>
    <property type="match status" value="1"/>
</dbReference>
<feature type="chain" id="PRO_5037082684" description="Tail specific protease domain-containing protein" evidence="1">
    <location>
        <begin position="22"/>
        <end position="599"/>
    </location>
</feature>
<keyword evidence="1" id="KW-0732">Signal</keyword>
<feature type="domain" description="Tricorn protease C1" evidence="3">
    <location>
        <begin position="78"/>
        <end position="132"/>
    </location>
</feature>
<proteinExistence type="predicted"/>
<reference evidence="4" key="1">
    <citation type="submission" date="2019-03" db="EMBL/GenBank/DDBJ databases">
        <title>Lake Tanganyika Metagenome-Assembled Genomes (MAGs).</title>
        <authorList>
            <person name="Tran P."/>
        </authorList>
    </citation>
    <scope>NUCLEOTIDE SEQUENCE</scope>
    <source>
        <strain evidence="4">K_DeepCast_150m_m2_040</strain>
    </source>
</reference>
<evidence type="ECO:0000256" key="1">
    <source>
        <dbReference type="SAM" id="SignalP"/>
    </source>
</evidence>
<dbReference type="Proteomes" id="UP000779900">
    <property type="component" value="Unassembled WGS sequence"/>
</dbReference>
<dbReference type="SUPFAM" id="SSF52096">
    <property type="entry name" value="ClpP/crotonase"/>
    <property type="match status" value="1"/>
</dbReference>
<feature type="signal peptide" evidence="1">
    <location>
        <begin position="1"/>
        <end position="21"/>
    </location>
</feature>
<dbReference type="Pfam" id="PF03572">
    <property type="entry name" value="Peptidase_S41"/>
    <property type="match status" value="1"/>
</dbReference>
<organism evidence="4 5">
    <name type="scientific">candidate division WOR-3 bacterium</name>
    <dbReference type="NCBI Taxonomy" id="2052148"/>
    <lineage>
        <taxon>Bacteria</taxon>
        <taxon>Bacteria division WOR-3</taxon>
    </lineage>
</organism>